<dbReference type="EMBL" id="CAJHUB010000773">
    <property type="protein sequence ID" value="CAD7691195.1"/>
    <property type="molecule type" value="Genomic_DNA"/>
</dbReference>
<organism evidence="1 2">
    <name type="scientific">Nyctereutes procyonoides</name>
    <name type="common">Raccoon dog</name>
    <name type="synonym">Canis procyonoides</name>
    <dbReference type="NCBI Taxonomy" id="34880"/>
    <lineage>
        <taxon>Eukaryota</taxon>
        <taxon>Metazoa</taxon>
        <taxon>Chordata</taxon>
        <taxon>Craniata</taxon>
        <taxon>Vertebrata</taxon>
        <taxon>Euteleostomi</taxon>
        <taxon>Mammalia</taxon>
        <taxon>Eutheria</taxon>
        <taxon>Laurasiatheria</taxon>
        <taxon>Carnivora</taxon>
        <taxon>Caniformia</taxon>
        <taxon>Canidae</taxon>
        <taxon>Nyctereutes</taxon>
    </lineage>
</organism>
<sequence>MYPSDNKDCSSYGSFTDTVLELFKLTIGLGDLNIQQNSQVLHPGSVPAHHLRHPYLCPPPQPAQCPMGETVENVSKDSERIWRLQAVFFLEAMQRQDFLQVARIHPAEELQPRGDTCHSCHIPQA</sequence>
<accession>A0A811ZRD2</accession>
<keyword evidence="2" id="KW-1185">Reference proteome</keyword>
<proteinExistence type="predicted"/>
<reference evidence="1" key="1">
    <citation type="submission" date="2020-12" db="EMBL/GenBank/DDBJ databases">
        <authorList>
            <consortium name="Molecular Ecology Group"/>
        </authorList>
    </citation>
    <scope>NUCLEOTIDE SEQUENCE</scope>
    <source>
        <strain evidence="1">TBG_1078</strain>
    </source>
</reference>
<dbReference type="AlphaFoldDB" id="A0A811ZRD2"/>
<protein>
    <submittedName>
        <fullName evidence="1">(raccoon dog) hypothetical protein</fullName>
    </submittedName>
</protein>
<name>A0A811ZRD2_NYCPR</name>
<dbReference type="Proteomes" id="UP000645828">
    <property type="component" value="Unassembled WGS sequence"/>
</dbReference>
<evidence type="ECO:0000313" key="2">
    <source>
        <dbReference type="Proteomes" id="UP000645828"/>
    </source>
</evidence>
<evidence type="ECO:0000313" key="1">
    <source>
        <dbReference type="EMBL" id="CAD7691195.1"/>
    </source>
</evidence>
<gene>
    <name evidence="1" type="ORF">NYPRO_LOCUS23989</name>
</gene>
<comment type="caution">
    <text evidence="1">The sequence shown here is derived from an EMBL/GenBank/DDBJ whole genome shotgun (WGS) entry which is preliminary data.</text>
</comment>